<reference evidence="2" key="1">
    <citation type="submission" date="2016-11" db="EMBL/GenBank/DDBJ databases">
        <authorList>
            <person name="Varghese N."/>
            <person name="Submissions S."/>
        </authorList>
    </citation>
    <scope>NUCLEOTIDE SEQUENCE [LARGE SCALE GENOMIC DNA]</scope>
    <source>
        <strain evidence="2">DSM 3071</strain>
    </source>
</reference>
<dbReference type="InterPro" id="IPR029033">
    <property type="entry name" value="His_PPase_superfam"/>
</dbReference>
<evidence type="ECO:0000313" key="2">
    <source>
        <dbReference type="Proteomes" id="UP000184278"/>
    </source>
</evidence>
<keyword evidence="2" id="KW-1185">Reference proteome</keyword>
<dbReference type="Pfam" id="PF00300">
    <property type="entry name" value="His_Phos_1"/>
    <property type="match status" value="1"/>
</dbReference>
<dbReference type="OrthoDB" id="1680942at2"/>
<organism evidence="1 2">
    <name type="scientific">Butyrivibrio fibrisolvens DSM 3071</name>
    <dbReference type="NCBI Taxonomy" id="1121131"/>
    <lineage>
        <taxon>Bacteria</taxon>
        <taxon>Bacillati</taxon>
        <taxon>Bacillota</taxon>
        <taxon>Clostridia</taxon>
        <taxon>Lachnospirales</taxon>
        <taxon>Lachnospiraceae</taxon>
        <taxon>Butyrivibrio</taxon>
    </lineage>
</organism>
<dbReference type="InterPro" id="IPR013078">
    <property type="entry name" value="His_Pase_superF_clade-1"/>
</dbReference>
<sequence length="180" mass="21084">MKILIIRHAKVNHVWKKWCTSSEFDEQCSMYDTASVDTSPLNPLMCDVSDIYISKLIRTYYTARKMFGDKIFTRTSLINEVPMCAGIKTSLKMPLWFWYMVARIQWITGSSRQPETMDKTRRRARIFVKKILDKNTSCGVVTHGFFMRTLIKALKEQGFTSDVNPLYFHNGEVITLYRNE</sequence>
<accession>A0A1M6GI45</accession>
<dbReference type="GeneID" id="89508093"/>
<dbReference type="RefSeq" id="WP_073390530.1">
    <property type="nucleotide sequence ID" value="NZ_FQXK01000066.1"/>
</dbReference>
<evidence type="ECO:0000313" key="1">
    <source>
        <dbReference type="EMBL" id="SHJ09599.1"/>
    </source>
</evidence>
<proteinExistence type="predicted"/>
<gene>
    <name evidence="1" type="ORF">SAMN02745229_04093</name>
</gene>
<dbReference type="AlphaFoldDB" id="A0A1M6GI45"/>
<dbReference type="SUPFAM" id="SSF53254">
    <property type="entry name" value="Phosphoglycerate mutase-like"/>
    <property type="match status" value="1"/>
</dbReference>
<protein>
    <submittedName>
        <fullName evidence="1">Histidine phosphatase superfamily (Branch 1)</fullName>
    </submittedName>
</protein>
<dbReference type="EMBL" id="FQXK01000066">
    <property type="protein sequence ID" value="SHJ09599.1"/>
    <property type="molecule type" value="Genomic_DNA"/>
</dbReference>
<dbReference type="Gene3D" id="3.40.50.1240">
    <property type="entry name" value="Phosphoglycerate mutase-like"/>
    <property type="match status" value="1"/>
</dbReference>
<dbReference type="Proteomes" id="UP000184278">
    <property type="component" value="Unassembled WGS sequence"/>
</dbReference>
<dbReference type="STRING" id="1121131.SAMN02745229_04093"/>
<name>A0A1M6GI45_BUTFI</name>